<name>A0A8S5SNP2_9CAUD</name>
<reference evidence="1" key="1">
    <citation type="journal article" date="2021" name="Proc. Natl. Acad. Sci. U.S.A.">
        <title>A Catalog of Tens of Thousands of Viruses from Human Metagenomes Reveals Hidden Associations with Chronic Diseases.</title>
        <authorList>
            <person name="Tisza M.J."/>
            <person name="Buck C.B."/>
        </authorList>
    </citation>
    <scope>NUCLEOTIDE SEQUENCE</scope>
    <source>
        <strain evidence="1">CtIKM86</strain>
    </source>
</reference>
<dbReference type="EMBL" id="BK032631">
    <property type="protein sequence ID" value="DAF52303.1"/>
    <property type="molecule type" value="Genomic_DNA"/>
</dbReference>
<organism evidence="1">
    <name type="scientific">Podoviridae sp. ctIKM86</name>
    <dbReference type="NCBI Taxonomy" id="2827729"/>
    <lineage>
        <taxon>Viruses</taxon>
        <taxon>Duplodnaviria</taxon>
        <taxon>Heunggongvirae</taxon>
        <taxon>Uroviricota</taxon>
        <taxon>Caudoviricetes</taxon>
    </lineage>
</organism>
<evidence type="ECO:0000313" key="1">
    <source>
        <dbReference type="EMBL" id="DAF52303.1"/>
    </source>
</evidence>
<protein>
    <submittedName>
        <fullName evidence="1">Uncharacterized protein</fullName>
    </submittedName>
</protein>
<accession>A0A8S5SNP2</accession>
<proteinExistence type="predicted"/>
<sequence length="439" mass="45896">MSKFKVTNPDEPIEIDLYQDIPSKDPDTGIDQVDGEGNILVKRYVTRSINSKGIANIKNALPQINTNKEAIAALDKYAKDNVASITSDIGSINDNLLSTQTDLSDLTQTVSVLKGKINGIQGIDIDVVQADVDALKKSAYLITGGVLKGDVSIQTPNTAVLTLTPSGSSSYASFSTNNDVLDCTTTWGKVFKVSEEGKYFYGLADKATQDALGQDIADNYIKDITGANATLTITKGAGTTSILSINNVLQAQKAIADKNNNDIATTYATKTENTSNLASAKAYADTKKNEAIASANSYTDQEKAKYLPLTGIAAHANLADKATTAINADYATSAGSATTATNASHATSADSATSSAFATKASQNASGYALANTIVNAIAINGRTITVTNLDGTTYALTTQDTNTTYSNVSQFINDSGYITNGHNFASGVIVSGYIITVG</sequence>